<evidence type="ECO:0000313" key="1">
    <source>
        <dbReference type="EMBL" id="KHG15405.1"/>
    </source>
</evidence>
<keyword evidence="2" id="KW-1185">Reference proteome</keyword>
<dbReference type="Proteomes" id="UP000032142">
    <property type="component" value="Unassembled WGS sequence"/>
</dbReference>
<dbReference type="EMBL" id="KN403656">
    <property type="protein sequence ID" value="KHG15405.1"/>
    <property type="molecule type" value="Genomic_DNA"/>
</dbReference>
<dbReference type="AlphaFoldDB" id="A0A0B0NRF0"/>
<name>A0A0B0NRF0_GOSAR</name>
<reference evidence="2" key="1">
    <citation type="submission" date="2014-09" db="EMBL/GenBank/DDBJ databases">
        <authorList>
            <person name="Mudge J."/>
            <person name="Ramaraj T."/>
            <person name="Lindquist I.E."/>
            <person name="Bharti A.K."/>
            <person name="Sundararajan A."/>
            <person name="Cameron C.T."/>
            <person name="Woodward J.E."/>
            <person name="May G.D."/>
            <person name="Brubaker C."/>
            <person name="Broadhvest J."/>
            <person name="Wilkins T.A."/>
        </authorList>
    </citation>
    <scope>NUCLEOTIDE SEQUENCE</scope>
    <source>
        <strain evidence="2">cv. AKA8401</strain>
    </source>
</reference>
<protein>
    <submittedName>
        <fullName evidence="1">Uncharacterized protein</fullName>
    </submittedName>
</protein>
<accession>A0A0B0NRF0</accession>
<organism evidence="1 2">
    <name type="scientific">Gossypium arboreum</name>
    <name type="common">Tree cotton</name>
    <name type="synonym">Gossypium nanking</name>
    <dbReference type="NCBI Taxonomy" id="29729"/>
    <lineage>
        <taxon>Eukaryota</taxon>
        <taxon>Viridiplantae</taxon>
        <taxon>Streptophyta</taxon>
        <taxon>Embryophyta</taxon>
        <taxon>Tracheophyta</taxon>
        <taxon>Spermatophyta</taxon>
        <taxon>Magnoliopsida</taxon>
        <taxon>eudicotyledons</taxon>
        <taxon>Gunneridae</taxon>
        <taxon>Pentapetalae</taxon>
        <taxon>rosids</taxon>
        <taxon>malvids</taxon>
        <taxon>Malvales</taxon>
        <taxon>Malvaceae</taxon>
        <taxon>Malvoideae</taxon>
        <taxon>Gossypium</taxon>
    </lineage>
</organism>
<gene>
    <name evidence="1" type="ORF">F383_18128</name>
</gene>
<sequence>MPLSQTGFYTKSNMVLHINHKLMPTS</sequence>
<evidence type="ECO:0000313" key="2">
    <source>
        <dbReference type="Proteomes" id="UP000032142"/>
    </source>
</evidence>
<proteinExistence type="predicted"/>